<dbReference type="InterPro" id="IPR055199">
    <property type="entry name" value="Hda_lid"/>
</dbReference>
<dbReference type="NCBIfam" id="TIGR03420">
    <property type="entry name" value="DnaA_homol_Hda"/>
    <property type="match status" value="1"/>
</dbReference>
<dbReference type="GO" id="GO:0006270">
    <property type="term" value="P:DNA replication initiation"/>
    <property type="evidence" value="ECO:0007669"/>
    <property type="project" value="TreeGrafter"/>
</dbReference>
<reference evidence="2 3" key="1">
    <citation type="submission" date="2017-05" db="EMBL/GenBank/DDBJ databases">
        <title>Complete and WGS of Bordetella genogroups.</title>
        <authorList>
            <person name="Spilker T."/>
            <person name="LiPuma J."/>
        </authorList>
    </citation>
    <scope>NUCLEOTIDE SEQUENCE [LARGE SCALE GENOMIC DNA]</scope>
    <source>
        <strain evidence="2 3">AU19157</strain>
    </source>
</reference>
<name>A0A1W6YHJ7_9BORD</name>
<dbReference type="EMBL" id="CP021108">
    <property type="protein sequence ID" value="ARP80498.1"/>
    <property type="molecule type" value="Genomic_DNA"/>
</dbReference>
<protein>
    <submittedName>
        <fullName evidence="2">DnaA regulatory inactivator Hda</fullName>
    </submittedName>
</protein>
<dbReference type="Proteomes" id="UP000194151">
    <property type="component" value="Chromosome"/>
</dbReference>
<dbReference type="AlphaFoldDB" id="A0A1W6YHJ7"/>
<dbReference type="KEGG" id="bgv:CAL12_06385"/>
<organism evidence="2 3">
    <name type="scientific">Bordetella genomosp. 8</name>
    <dbReference type="NCBI Taxonomy" id="1416806"/>
    <lineage>
        <taxon>Bacteria</taxon>
        <taxon>Pseudomonadati</taxon>
        <taxon>Pseudomonadota</taxon>
        <taxon>Betaproteobacteria</taxon>
        <taxon>Burkholderiales</taxon>
        <taxon>Alcaligenaceae</taxon>
        <taxon>Bordetella</taxon>
    </lineage>
</organism>
<dbReference type="NCBIfam" id="NF006485">
    <property type="entry name" value="PRK08903.1-5"/>
    <property type="match status" value="1"/>
</dbReference>
<dbReference type="RefSeq" id="WP_086063725.1">
    <property type="nucleotide sequence ID" value="NZ_CP021108.1"/>
</dbReference>
<dbReference type="SUPFAM" id="SSF52540">
    <property type="entry name" value="P-loop containing nucleoside triphosphate hydrolases"/>
    <property type="match status" value="1"/>
</dbReference>
<feature type="domain" description="Hda lid" evidence="1">
    <location>
        <begin position="161"/>
        <end position="225"/>
    </location>
</feature>
<accession>A0A1W6YHJ7</accession>
<dbReference type="Gene3D" id="3.40.50.300">
    <property type="entry name" value="P-loop containing nucleotide triphosphate hydrolases"/>
    <property type="match status" value="1"/>
</dbReference>
<dbReference type="STRING" id="1416806.CAL12_06385"/>
<evidence type="ECO:0000259" key="1">
    <source>
        <dbReference type="Pfam" id="PF22688"/>
    </source>
</evidence>
<dbReference type="GO" id="GO:0005886">
    <property type="term" value="C:plasma membrane"/>
    <property type="evidence" value="ECO:0007669"/>
    <property type="project" value="TreeGrafter"/>
</dbReference>
<dbReference type="InterPro" id="IPR017788">
    <property type="entry name" value="Hda"/>
</dbReference>
<dbReference type="GO" id="GO:0003688">
    <property type="term" value="F:DNA replication origin binding"/>
    <property type="evidence" value="ECO:0007669"/>
    <property type="project" value="TreeGrafter"/>
</dbReference>
<proteinExistence type="predicted"/>
<dbReference type="Pfam" id="PF22688">
    <property type="entry name" value="Hda_lid"/>
    <property type="match status" value="1"/>
</dbReference>
<evidence type="ECO:0000313" key="3">
    <source>
        <dbReference type="Proteomes" id="UP000194151"/>
    </source>
</evidence>
<dbReference type="Gene3D" id="1.10.8.60">
    <property type="match status" value="1"/>
</dbReference>
<dbReference type="GO" id="GO:0032297">
    <property type="term" value="P:negative regulation of DNA-templated DNA replication initiation"/>
    <property type="evidence" value="ECO:0007669"/>
    <property type="project" value="InterPro"/>
</dbReference>
<evidence type="ECO:0000313" key="2">
    <source>
        <dbReference type="EMBL" id="ARP80498.1"/>
    </source>
</evidence>
<dbReference type="PANTHER" id="PTHR30050">
    <property type="entry name" value="CHROMOSOMAL REPLICATION INITIATOR PROTEIN DNAA"/>
    <property type="match status" value="1"/>
</dbReference>
<sequence>MNRQLLLDVLPEPAPSLGNYIPGPNGQALDAAHRLAPGHALYLWGPAGCGRSHLLRAIAGSPGGRYIGAQDAAAALAGLAQSSPTDPMPRIVAVDDLHRMDDAGQAALFALYNRWRESAATQHAFALAVAGDRAPLAMPLREDLRTRLGWDLVFRLDPLSDADKLAALSAQAAGRGLQLAPEVINWMLTHYERDMRRLAALLDALDRYSLATRRPLTIPLLRAMLADPDTPTS</sequence>
<dbReference type="PANTHER" id="PTHR30050:SF5">
    <property type="entry name" value="DNAA REGULATORY INACTIVATOR HDA"/>
    <property type="match status" value="1"/>
</dbReference>
<keyword evidence="3" id="KW-1185">Reference proteome</keyword>
<dbReference type="OrthoDB" id="9784878at2"/>
<gene>
    <name evidence="2" type="ORF">CAL12_06385</name>
</gene>
<dbReference type="InterPro" id="IPR027417">
    <property type="entry name" value="P-loop_NTPase"/>
</dbReference>